<evidence type="ECO:0000313" key="1">
    <source>
        <dbReference type="EMBL" id="KAJ1675117.1"/>
    </source>
</evidence>
<protein>
    <submittedName>
        <fullName evidence="1">Uncharacterized protein</fullName>
    </submittedName>
</protein>
<keyword evidence="2" id="KW-1185">Reference proteome</keyword>
<gene>
    <name evidence="1" type="ORF">EV182_001903</name>
</gene>
<organism evidence="1 2">
    <name type="scientific">Spiromyces aspiralis</name>
    <dbReference type="NCBI Taxonomy" id="68401"/>
    <lineage>
        <taxon>Eukaryota</taxon>
        <taxon>Fungi</taxon>
        <taxon>Fungi incertae sedis</taxon>
        <taxon>Zoopagomycota</taxon>
        <taxon>Kickxellomycotina</taxon>
        <taxon>Kickxellomycetes</taxon>
        <taxon>Kickxellales</taxon>
        <taxon>Kickxellaceae</taxon>
        <taxon>Spiromyces</taxon>
    </lineage>
</organism>
<accession>A0ACC1HIS4</accession>
<dbReference type="Proteomes" id="UP001145114">
    <property type="component" value="Unassembled WGS sequence"/>
</dbReference>
<name>A0ACC1HIS4_9FUNG</name>
<evidence type="ECO:0000313" key="2">
    <source>
        <dbReference type="Proteomes" id="UP001145114"/>
    </source>
</evidence>
<reference evidence="1" key="1">
    <citation type="submission" date="2022-06" db="EMBL/GenBank/DDBJ databases">
        <title>Phylogenomic reconstructions and comparative analyses of Kickxellomycotina fungi.</title>
        <authorList>
            <person name="Reynolds N.K."/>
            <person name="Stajich J.E."/>
            <person name="Barry K."/>
            <person name="Grigoriev I.V."/>
            <person name="Crous P."/>
            <person name="Smith M.E."/>
        </authorList>
    </citation>
    <scope>NUCLEOTIDE SEQUENCE</scope>
    <source>
        <strain evidence="1">RSA 2271</strain>
    </source>
</reference>
<sequence>YAKDSYDRLLLRHEQETRQLRQKVSELEAQVEGRAVSKSSRSATASTPVQHGSRSVSLPNSYRQASSRVLAASTISTCLLLDPSACGAEKDDQVANGDTQLLGSSPILSQLDPPYADEFVPSPDDIHPVGASPPSRLPWAQLSDMQSDATAQQQQQQQPRSLLSQETELSNDEDWDSVDVPPPCKGQAKRQRILANDDDPGDENYDYYSSQGIPSPPRDATIKGLVGPSLEKRTIKQSPATARQRPSQSSPQKREGPGELKRCGATTGSVDVYIPPPDTPPGFWDLDFR</sequence>
<dbReference type="EMBL" id="JAMZIH010005479">
    <property type="protein sequence ID" value="KAJ1675117.1"/>
    <property type="molecule type" value="Genomic_DNA"/>
</dbReference>
<proteinExistence type="predicted"/>
<comment type="caution">
    <text evidence="1">The sequence shown here is derived from an EMBL/GenBank/DDBJ whole genome shotgun (WGS) entry which is preliminary data.</text>
</comment>
<feature type="non-terminal residue" evidence="1">
    <location>
        <position position="1"/>
    </location>
</feature>